<dbReference type="Proteomes" id="UP001164929">
    <property type="component" value="Chromosome 5"/>
</dbReference>
<name>A0AAD6W4E3_9ROSI</name>
<reference evidence="1" key="1">
    <citation type="journal article" date="2023" name="Mol. Ecol. Resour.">
        <title>Chromosome-level genome assembly of a triploid poplar Populus alba 'Berolinensis'.</title>
        <authorList>
            <person name="Chen S."/>
            <person name="Yu Y."/>
            <person name="Wang X."/>
            <person name="Wang S."/>
            <person name="Zhang T."/>
            <person name="Zhou Y."/>
            <person name="He R."/>
            <person name="Meng N."/>
            <person name="Wang Y."/>
            <person name="Liu W."/>
            <person name="Liu Z."/>
            <person name="Liu J."/>
            <person name="Guo Q."/>
            <person name="Huang H."/>
            <person name="Sederoff R.R."/>
            <person name="Wang G."/>
            <person name="Qu G."/>
            <person name="Chen S."/>
        </authorList>
    </citation>
    <scope>NUCLEOTIDE SEQUENCE</scope>
    <source>
        <strain evidence="1">SC-2020</strain>
    </source>
</reference>
<evidence type="ECO:0000313" key="3">
    <source>
        <dbReference type="Proteomes" id="UP001164929"/>
    </source>
</evidence>
<sequence length="60" mass="7073">MRGFHGKDLHACSCKYHAWDRGEDPKVSDVYRFSNTLLFIDSGPEFIALMFKESKQMRQF</sequence>
<dbReference type="EMBL" id="JAQIZT010000005">
    <property type="protein sequence ID" value="KAJ6998966.1"/>
    <property type="molecule type" value="Genomic_DNA"/>
</dbReference>
<accession>A0AAD6W4E3</accession>
<dbReference type="AlphaFoldDB" id="A0AAD6W4E3"/>
<comment type="caution">
    <text evidence="1">The sequence shown here is derived from an EMBL/GenBank/DDBJ whole genome shotgun (WGS) entry which is preliminary data.</text>
</comment>
<proteinExistence type="predicted"/>
<dbReference type="EMBL" id="JAQIZT010000005">
    <property type="protein sequence ID" value="KAJ6998958.1"/>
    <property type="molecule type" value="Genomic_DNA"/>
</dbReference>
<keyword evidence="3" id="KW-1185">Reference proteome</keyword>
<organism evidence="1 3">
    <name type="scientific">Populus alba x Populus x berolinensis</name>
    <dbReference type="NCBI Taxonomy" id="444605"/>
    <lineage>
        <taxon>Eukaryota</taxon>
        <taxon>Viridiplantae</taxon>
        <taxon>Streptophyta</taxon>
        <taxon>Embryophyta</taxon>
        <taxon>Tracheophyta</taxon>
        <taxon>Spermatophyta</taxon>
        <taxon>Magnoliopsida</taxon>
        <taxon>eudicotyledons</taxon>
        <taxon>Gunneridae</taxon>
        <taxon>Pentapetalae</taxon>
        <taxon>rosids</taxon>
        <taxon>fabids</taxon>
        <taxon>Malpighiales</taxon>
        <taxon>Salicaceae</taxon>
        <taxon>Saliceae</taxon>
        <taxon>Populus</taxon>
    </lineage>
</organism>
<evidence type="ECO:0000313" key="2">
    <source>
        <dbReference type="EMBL" id="KAJ6998966.1"/>
    </source>
</evidence>
<gene>
    <name evidence="1" type="ORF">NC653_014950</name>
    <name evidence="2" type="ORF">NC653_014955</name>
</gene>
<protein>
    <submittedName>
        <fullName evidence="1">Uncharacterized protein</fullName>
    </submittedName>
</protein>
<evidence type="ECO:0000313" key="1">
    <source>
        <dbReference type="EMBL" id="KAJ6998958.1"/>
    </source>
</evidence>